<accession>A0AAV6YYJ3</accession>
<feature type="region of interest" description="Disordered" evidence="1">
    <location>
        <begin position="1"/>
        <end position="39"/>
    </location>
</feature>
<evidence type="ECO:0000256" key="1">
    <source>
        <dbReference type="SAM" id="MobiDB-lite"/>
    </source>
</evidence>
<sequence length="90" mass="10026">MADSKQRSIKAQGSFKEKIQVPKNKDQPCPTGNKHCSSSISEPCVVSLYILQLQSDNRVTPCTANRGRPIHTPGWSSALQYQLWSHMKGN</sequence>
<evidence type="ECO:0000313" key="3">
    <source>
        <dbReference type="Proteomes" id="UP000824782"/>
    </source>
</evidence>
<name>A0AAV6YYJ3_ENGPU</name>
<gene>
    <name evidence="2" type="ORF">GDO81_026780</name>
</gene>
<comment type="caution">
    <text evidence="2">The sequence shown here is derived from an EMBL/GenBank/DDBJ whole genome shotgun (WGS) entry which is preliminary data.</text>
</comment>
<reference evidence="2" key="1">
    <citation type="thesis" date="2020" institute="ProQuest LLC" country="789 East Eisenhower Parkway, Ann Arbor, MI, USA">
        <title>Comparative Genomics and Chromosome Evolution.</title>
        <authorList>
            <person name="Mudd A.B."/>
        </authorList>
    </citation>
    <scope>NUCLEOTIDE SEQUENCE</scope>
    <source>
        <strain evidence="2">237g6f4</strain>
        <tissue evidence="2">Blood</tissue>
    </source>
</reference>
<proteinExistence type="predicted"/>
<protein>
    <submittedName>
        <fullName evidence="2">Uncharacterized protein</fullName>
    </submittedName>
</protein>
<feature type="compositionally biased region" description="Basic and acidic residues" evidence="1">
    <location>
        <begin position="15"/>
        <end position="26"/>
    </location>
</feature>
<keyword evidence="3" id="KW-1185">Reference proteome</keyword>
<evidence type="ECO:0000313" key="2">
    <source>
        <dbReference type="EMBL" id="KAG8542409.1"/>
    </source>
</evidence>
<organism evidence="2 3">
    <name type="scientific">Engystomops pustulosus</name>
    <name type="common">Tungara frog</name>
    <name type="synonym">Physalaemus pustulosus</name>
    <dbReference type="NCBI Taxonomy" id="76066"/>
    <lineage>
        <taxon>Eukaryota</taxon>
        <taxon>Metazoa</taxon>
        <taxon>Chordata</taxon>
        <taxon>Craniata</taxon>
        <taxon>Vertebrata</taxon>
        <taxon>Euteleostomi</taxon>
        <taxon>Amphibia</taxon>
        <taxon>Batrachia</taxon>
        <taxon>Anura</taxon>
        <taxon>Neobatrachia</taxon>
        <taxon>Hyloidea</taxon>
        <taxon>Leptodactylidae</taxon>
        <taxon>Leiuperinae</taxon>
        <taxon>Engystomops</taxon>
    </lineage>
</organism>
<dbReference type="EMBL" id="WNYA01005029">
    <property type="protein sequence ID" value="KAG8542409.1"/>
    <property type="molecule type" value="Genomic_DNA"/>
</dbReference>
<dbReference type="AlphaFoldDB" id="A0AAV6YYJ3"/>
<dbReference type="Proteomes" id="UP000824782">
    <property type="component" value="Unassembled WGS sequence"/>
</dbReference>